<sequence>MDTKLTKSLERFKERIANGSYYEAQQTIRSITNRYIFKKQFDLAISLLYQSSIILINNKQFDESADLYLYLIEVFEKENKEWNEFDRNDLIKLINLINMLPNNDINLINLSRETNKFLINKSGKIIGDEKVNYLFGSKMIQSGDKNMINNGEKLLILNNNENSIKLLIEFEWGCYLQNGEFNKYLERIVIPYLMIKNIKFAKIAMNEMINKYVERNGDKINYEEIEGLKIVSDDSDNGEVINFIQLLVKILERFNKEDSNSFTTLLKRYNNMLNREGIFEKINEIAISYYDISFIKKQSNLLQDMMGSFLK</sequence>
<protein>
    <submittedName>
        <fullName evidence="2">Get4 protein</fullName>
    </submittedName>
</protein>
<proteinExistence type="inferred from homology"/>
<comment type="similarity">
    <text evidence="1">Belongs to the GET4 family.</text>
</comment>
<name>A0AAV5R3N1_PICKL</name>
<dbReference type="Proteomes" id="UP001378960">
    <property type="component" value="Unassembled WGS sequence"/>
</dbReference>
<gene>
    <name evidence="2" type="ORF">DAPK24_026350</name>
</gene>
<dbReference type="EMBL" id="BTGB01000003">
    <property type="protein sequence ID" value="GMM46060.1"/>
    <property type="molecule type" value="Genomic_DNA"/>
</dbReference>
<organism evidence="2 3">
    <name type="scientific">Pichia kluyveri</name>
    <name type="common">Yeast</name>
    <dbReference type="NCBI Taxonomy" id="36015"/>
    <lineage>
        <taxon>Eukaryota</taxon>
        <taxon>Fungi</taxon>
        <taxon>Dikarya</taxon>
        <taxon>Ascomycota</taxon>
        <taxon>Saccharomycotina</taxon>
        <taxon>Pichiomycetes</taxon>
        <taxon>Pichiales</taxon>
        <taxon>Pichiaceae</taxon>
        <taxon>Pichia</taxon>
    </lineage>
</organism>
<dbReference type="GO" id="GO:0045048">
    <property type="term" value="P:protein insertion into ER membrane"/>
    <property type="evidence" value="ECO:0007669"/>
    <property type="project" value="InterPro"/>
</dbReference>
<dbReference type="InterPro" id="IPR011990">
    <property type="entry name" value="TPR-like_helical_dom_sf"/>
</dbReference>
<reference evidence="2 3" key="1">
    <citation type="journal article" date="2023" name="Elife">
        <title>Identification of key yeast species and microbe-microbe interactions impacting larval growth of Drosophila in the wild.</title>
        <authorList>
            <person name="Mure A."/>
            <person name="Sugiura Y."/>
            <person name="Maeda R."/>
            <person name="Honda K."/>
            <person name="Sakurai N."/>
            <person name="Takahashi Y."/>
            <person name="Watada M."/>
            <person name="Katoh T."/>
            <person name="Gotoh A."/>
            <person name="Gotoh Y."/>
            <person name="Taniguchi I."/>
            <person name="Nakamura K."/>
            <person name="Hayashi T."/>
            <person name="Katayama T."/>
            <person name="Uemura T."/>
            <person name="Hattori Y."/>
        </authorList>
    </citation>
    <scope>NUCLEOTIDE SEQUENCE [LARGE SCALE GENOMIC DNA]</scope>
    <source>
        <strain evidence="2 3">PK-24</strain>
    </source>
</reference>
<accession>A0AAV5R3N1</accession>
<comment type="caution">
    <text evidence="2">The sequence shown here is derived from an EMBL/GenBank/DDBJ whole genome shotgun (WGS) entry which is preliminary data.</text>
</comment>
<dbReference type="Pfam" id="PF04190">
    <property type="entry name" value="GET4"/>
    <property type="match status" value="1"/>
</dbReference>
<dbReference type="Gene3D" id="1.25.40.10">
    <property type="entry name" value="Tetratricopeptide repeat domain"/>
    <property type="match status" value="1"/>
</dbReference>
<dbReference type="AlphaFoldDB" id="A0AAV5R3N1"/>
<evidence type="ECO:0000313" key="2">
    <source>
        <dbReference type="EMBL" id="GMM46060.1"/>
    </source>
</evidence>
<dbReference type="PANTHER" id="PTHR12875:SF0">
    <property type="entry name" value="GOLGI TO ER TRAFFIC PROTEIN 4 HOMOLOG"/>
    <property type="match status" value="1"/>
</dbReference>
<evidence type="ECO:0000313" key="3">
    <source>
        <dbReference type="Proteomes" id="UP001378960"/>
    </source>
</evidence>
<dbReference type="InterPro" id="IPR007317">
    <property type="entry name" value="GET4"/>
</dbReference>
<keyword evidence="3" id="KW-1185">Reference proteome</keyword>
<evidence type="ECO:0000256" key="1">
    <source>
        <dbReference type="ARBA" id="ARBA00005351"/>
    </source>
</evidence>
<dbReference type="PANTHER" id="PTHR12875">
    <property type="entry name" value="GOLGI TO ER TRAFFIC PROTEIN 4 HOMOLOG"/>
    <property type="match status" value="1"/>
</dbReference>
<dbReference type="GO" id="GO:0072380">
    <property type="term" value="C:TRC complex"/>
    <property type="evidence" value="ECO:0007669"/>
    <property type="project" value="TreeGrafter"/>
</dbReference>